<evidence type="ECO:0000313" key="2">
    <source>
        <dbReference type="Proteomes" id="UP000254893"/>
    </source>
</evidence>
<organism evidence="1 2">
    <name type="scientific">Sphingobacterium spiritivorum</name>
    <name type="common">Flavobacterium spiritivorum</name>
    <dbReference type="NCBI Taxonomy" id="258"/>
    <lineage>
        <taxon>Bacteria</taxon>
        <taxon>Pseudomonadati</taxon>
        <taxon>Bacteroidota</taxon>
        <taxon>Sphingobacteriia</taxon>
        <taxon>Sphingobacteriales</taxon>
        <taxon>Sphingobacteriaceae</taxon>
        <taxon>Sphingobacterium</taxon>
    </lineage>
</organism>
<name>A0A380BYG4_SPHSI</name>
<protein>
    <submittedName>
        <fullName evidence="1">Uncharacterized protein</fullName>
    </submittedName>
</protein>
<reference evidence="1 2" key="1">
    <citation type="submission" date="2018-06" db="EMBL/GenBank/DDBJ databases">
        <authorList>
            <consortium name="Pathogen Informatics"/>
            <person name="Doyle S."/>
        </authorList>
    </citation>
    <scope>NUCLEOTIDE SEQUENCE [LARGE SCALE GENOMIC DNA]</scope>
    <source>
        <strain evidence="1 2">NCTC11388</strain>
    </source>
</reference>
<dbReference type="Proteomes" id="UP000254893">
    <property type="component" value="Unassembled WGS sequence"/>
</dbReference>
<sequence>MILFAGHKGKDIQNGVVSNIQYNPVSFIEKLNSTFPTI</sequence>
<evidence type="ECO:0000313" key="1">
    <source>
        <dbReference type="EMBL" id="SUJ08809.1"/>
    </source>
</evidence>
<gene>
    <name evidence="1" type="ORF">NCTC11388_01919</name>
</gene>
<proteinExistence type="predicted"/>
<accession>A0A380BYG4</accession>
<dbReference type="AlphaFoldDB" id="A0A380BYG4"/>
<dbReference type="EMBL" id="UGYW01000002">
    <property type="protein sequence ID" value="SUJ08809.1"/>
    <property type="molecule type" value="Genomic_DNA"/>
</dbReference>